<name>A0A5B9W0R8_9BACT</name>
<keyword evidence="3" id="KW-1185">Reference proteome</keyword>
<gene>
    <name evidence="2" type="ORF">OJF2_27410</name>
</gene>
<accession>A0A5B9W0R8</accession>
<dbReference type="Pfam" id="PF11213">
    <property type="entry name" value="DUF3006"/>
    <property type="match status" value="1"/>
</dbReference>
<feature type="region of interest" description="Disordered" evidence="1">
    <location>
        <begin position="60"/>
        <end position="81"/>
    </location>
</feature>
<reference evidence="2 3" key="1">
    <citation type="submission" date="2019-08" db="EMBL/GenBank/DDBJ databases">
        <title>Deep-cultivation of Planctomycetes and their phenomic and genomic characterization uncovers novel biology.</title>
        <authorList>
            <person name="Wiegand S."/>
            <person name="Jogler M."/>
            <person name="Boedeker C."/>
            <person name="Pinto D."/>
            <person name="Vollmers J."/>
            <person name="Rivas-Marin E."/>
            <person name="Kohn T."/>
            <person name="Peeters S.H."/>
            <person name="Heuer A."/>
            <person name="Rast P."/>
            <person name="Oberbeckmann S."/>
            <person name="Bunk B."/>
            <person name="Jeske O."/>
            <person name="Meyerdierks A."/>
            <person name="Storesund J.E."/>
            <person name="Kallscheuer N."/>
            <person name="Luecker S."/>
            <person name="Lage O.M."/>
            <person name="Pohl T."/>
            <person name="Merkel B.J."/>
            <person name="Hornburger P."/>
            <person name="Mueller R.-W."/>
            <person name="Bruemmer F."/>
            <person name="Labrenz M."/>
            <person name="Spormann A.M."/>
            <person name="Op den Camp H."/>
            <person name="Overmann J."/>
            <person name="Amann R."/>
            <person name="Jetten M.S.M."/>
            <person name="Mascher T."/>
            <person name="Medema M.H."/>
            <person name="Devos D.P."/>
            <person name="Kaster A.-K."/>
            <person name="Ovreas L."/>
            <person name="Rohde M."/>
            <person name="Galperin M.Y."/>
            <person name="Jogler C."/>
        </authorList>
    </citation>
    <scope>NUCLEOTIDE SEQUENCE [LARGE SCALE GENOMIC DNA]</scope>
    <source>
        <strain evidence="2 3">OJF2</strain>
    </source>
</reference>
<evidence type="ECO:0000256" key="1">
    <source>
        <dbReference type="SAM" id="MobiDB-lite"/>
    </source>
</evidence>
<evidence type="ECO:0008006" key="4">
    <source>
        <dbReference type="Google" id="ProtNLM"/>
    </source>
</evidence>
<dbReference type="KEGG" id="agv:OJF2_27410"/>
<dbReference type="Proteomes" id="UP000324233">
    <property type="component" value="Chromosome"/>
</dbReference>
<dbReference type="OrthoDB" id="286549at2"/>
<sequence length="81" mass="8764" precursor="true">MRTLLSLDRFEGKGRSIAVLVIDDGEPIHVPRSLLPADAKAGDVLSLAIERDEAATRRLADDTREVQADLRATDPGGDIKL</sequence>
<protein>
    <recommendedName>
        <fullName evidence="4">DUF3006 domain-containing protein</fullName>
    </recommendedName>
</protein>
<organism evidence="2 3">
    <name type="scientific">Aquisphaera giovannonii</name>
    <dbReference type="NCBI Taxonomy" id="406548"/>
    <lineage>
        <taxon>Bacteria</taxon>
        <taxon>Pseudomonadati</taxon>
        <taxon>Planctomycetota</taxon>
        <taxon>Planctomycetia</taxon>
        <taxon>Isosphaerales</taxon>
        <taxon>Isosphaeraceae</taxon>
        <taxon>Aquisphaera</taxon>
    </lineage>
</organism>
<evidence type="ECO:0000313" key="2">
    <source>
        <dbReference type="EMBL" id="QEH34206.1"/>
    </source>
</evidence>
<dbReference type="AlphaFoldDB" id="A0A5B9W0R8"/>
<dbReference type="Gene3D" id="6.20.120.50">
    <property type="match status" value="1"/>
</dbReference>
<dbReference type="InterPro" id="IPR021377">
    <property type="entry name" value="DUF3006"/>
</dbReference>
<proteinExistence type="predicted"/>
<dbReference type="RefSeq" id="WP_148594161.1">
    <property type="nucleotide sequence ID" value="NZ_CP042997.1"/>
</dbReference>
<dbReference type="EMBL" id="CP042997">
    <property type="protein sequence ID" value="QEH34206.1"/>
    <property type="molecule type" value="Genomic_DNA"/>
</dbReference>
<evidence type="ECO:0000313" key="3">
    <source>
        <dbReference type="Proteomes" id="UP000324233"/>
    </source>
</evidence>